<reference evidence="4" key="1">
    <citation type="submission" date="2021-02" db="EMBL/GenBank/DDBJ databases">
        <authorList>
            <person name="Nowell W R."/>
        </authorList>
    </citation>
    <scope>NUCLEOTIDE SEQUENCE</scope>
    <source>
        <strain evidence="4">Ploen Becks lab</strain>
    </source>
</reference>
<dbReference type="GO" id="GO:0016192">
    <property type="term" value="P:vesicle-mediated transport"/>
    <property type="evidence" value="ECO:0007669"/>
    <property type="project" value="InterPro"/>
</dbReference>
<protein>
    <recommendedName>
        <fullName evidence="3">V-SNARE coiled-coil homology domain-containing protein</fullName>
    </recommendedName>
</protein>
<sequence>MRKRSISDQCLVKHNLVYNFKQNLNRAKSEEKLKINKIVTKQGQSKRKQFLNFVKPASLFRFKKDKSKIEHPIILTTINENEAVTVKFPKKKSIVLQAGDFLNADNYPDLNGKLEVLKISMMNNLNRLIERDHSLMDLEKKADSLNCDALNLKMTSNNIKKLKAYKKLRNRIFFCLIVLVIILIFYSAFIFWFNYTRPKSKS</sequence>
<keyword evidence="5" id="KW-1185">Reference proteome</keyword>
<dbReference type="PRINTS" id="PR00219">
    <property type="entry name" value="SYNAPTOBREVN"/>
</dbReference>
<gene>
    <name evidence="4" type="ORF">OXX778_LOCUS6792</name>
</gene>
<dbReference type="InterPro" id="IPR001388">
    <property type="entry name" value="Synaptobrevin-like"/>
</dbReference>
<dbReference type="InterPro" id="IPR042855">
    <property type="entry name" value="V_SNARE_CC"/>
</dbReference>
<dbReference type="EMBL" id="CAJNOC010000826">
    <property type="protein sequence ID" value="CAF0807410.1"/>
    <property type="molecule type" value="Genomic_DNA"/>
</dbReference>
<evidence type="ECO:0000313" key="4">
    <source>
        <dbReference type="EMBL" id="CAF0807410.1"/>
    </source>
</evidence>
<feature type="transmembrane region" description="Helical" evidence="2">
    <location>
        <begin position="172"/>
        <end position="193"/>
    </location>
</feature>
<organism evidence="4 5">
    <name type="scientific">Brachionus calyciflorus</name>
    <dbReference type="NCBI Taxonomy" id="104777"/>
    <lineage>
        <taxon>Eukaryota</taxon>
        <taxon>Metazoa</taxon>
        <taxon>Spiralia</taxon>
        <taxon>Gnathifera</taxon>
        <taxon>Rotifera</taxon>
        <taxon>Eurotatoria</taxon>
        <taxon>Monogononta</taxon>
        <taxon>Pseudotrocha</taxon>
        <taxon>Ploima</taxon>
        <taxon>Brachionidae</taxon>
        <taxon>Brachionus</taxon>
    </lineage>
</organism>
<dbReference type="Gene3D" id="1.20.5.110">
    <property type="match status" value="1"/>
</dbReference>
<accession>A0A813T4P4</accession>
<keyword evidence="2" id="KW-1133">Transmembrane helix</keyword>
<dbReference type="GO" id="GO:0016020">
    <property type="term" value="C:membrane"/>
    <property type="evidence" value="ECO:0007669"/>
    <property type="project" value="InterPro"/>
</dbReference>
<evidence type="ECO:0000313" key="5">
    <source>
        <dbReference type="Proteomes" id="UP000663879"/>
    </source>
</evidence>
<evidence type="ECO:0000256" key="1">
    <source>
        <dbReference type="PROSITE-ProRule" id="PRU00290"/>
    </source>
</evidence>
<dbReference type="Pfam" id="PF00957">
    <property type="entry name" value="Synaptobrevin"/>
    <property type="match status" value="1"/>
</dbReference>
<keyword evidence="1" id="KW-0175">Coiled coil</keyword>
<name>A0A813T4P4_9BILA</name>
<dbReference type="PROSITE" id="PS50892">
    <property type="entry name" value="V_SNARE"/>
    <property type="match status" value="1"/>
</dbReference>
<comment type="caution">
    <text evidence="4">The sequence shown here is derived from an EMBL/GenBank/DDBJ whole genome shotgun (WGS) entry which is preliminary data.</text>
</comment>
<dbReference type="OrthoDB" id="10439498at2759"/>
<feature type="domain" description="V-SNARE coiled-coil homology" evidence="3">
    <location>
        <begin position="106"/>
        <end position="166"/>
    </location>
</feature>
<keyword evidence="2" id="KW-0812">Transmembrane</keyword>
<dbReference type="AlphaFoldDB" id="A0A813T4P4"/>
<proteinExistence type="predicted"/>
<evidence type="ECO:0000256" key="2">
    <source>
        <dbReference type="SAM" id="Phobius"/>
    </source>
</evidence>
<dbReference type="SUPFAM" id="SSF58038">
    <property type="entry name" value="SNARE fusion complex"/>
    <property type="match status" value="1"/>
</dbReference>
<dbReference type="Proteomes" id="UP000663879">
    <property type="component" value="Unassembled WGS sequence"/>
</dbReference>
<keyword evidence="2" id="KW-0472">Membrane</keyword>
<evidence type="ECO:0000259" key="3">
    <source>
        <dbReference type="PROSITE" id="PS50892"/>
    </source>
</evidence>